<dbReference type="EMBL" id="ASHM01023670">
    <property type="protein sequence ID" value="PNX71700.1"/>
    <property type="molecule type" value="Genomic_DNA"/>
</dbReference>
<protein>
    <submittedName>
        <fullName evidence="2">Uncharacterized protein</fullName>
    </submittedName>
</protein>
<gene>
    <name evidence="2" type="ORF">L195_g027582</name>
</gene>
<dbReference type="AlphaFoldDB" id="A0A2K3KZI6"/>
<sequence>MVIESDWEIEKAREHSEESSERDRRKEWRWKIGRRRSSGEREE</sequence>
<evidence type="ECO:0000313" key="3">
    <source>
        <dbReference type="Proteomes" id="UP000236291"/>
    </source>
</evidence>
<reference evidence="2 3" key="2">
    <citation type="journal article" date="2017" name="Front. Plant Sci.">
        <title>Gene Classification and Mining of Molecular Markers Useful in Red Clover (Trifolium pratense) Breeding.</title>
        <authorList>
            <person name="Istvanek J."/>
            <person name="Dluhosova J."/>
            <person name="Dluhos P."/>
            <person name="Patkova L."/>
            <person name="Nedelnik J."/>
            <person name="Repkova J."/>
        </authorList>
    </citation>
    <scope>NUCLEOTIDE SEQUENCE [LARGE SCALE GENOMIC DNA]</scope>
    <source>
        <strain evidence="3">cv. Tatra</strain>
        <tissue evidence="2">Young leaves</tissue>
    </source>
</reference>
<comment type="caution">
    <text evidence="2">The sequence shown here is derived from an EMBL/GenBank/DDBJ whole genome shotgun (WGS) entry which is preliminary data.</text>
</comment>
<accession>A0A2K3KZI6</accession>
<dbReference type="Proteomes" id="UP000236291">
    <property type="component" value="Unassembled WGS sequence"/>
</dbReference>
<evidence type="ECO:0000256" key="1">
    <source>
        <dbReference type="SAM" id="MobiDB-lite"/>
    </source>
</evidence>
<name>A0A2K3KZI6_TRIPR</name>
<feature type="region of interest" description="Disordered" evidence="1">
    <location>
        <begin position="1"/>
        <end position="26"/>
    </location>
</feature>
<feature type="compositionally biased region" description="Basic and acidic residues" evidence="1">
    <location>
        <begin position="8"/>
        <end position="26"/>
    </location>
</feature>
<proteinExistence type="predicted"/>
<reference evidence="2 3" key="1">
    <citation type="journal article" date="2014" name="Am. J. Bot.">
        <title>Genome assembly and annotation for red clover (Trifolium pratense; Fabaceae).</title>
        <authorList>
            <person name="Istvanek J."/>
            <person name="Jaros M."/>
            <person name="Krenek A."/>
            <person name="Repkova J."/>
        </authorList>
    </citation>
    <scope>NUCLEOTIDE SEQUENCE [LARGE SCALE GENOMIC DNA]</scope>
    <source>
        <strain evidence="3">cv. Tatra</strain>
        <tissue evidence="2">Young leaves</tissue>
    </source>
</reference>
<evidence type="ECO:0000313" key="2">
    <source>
        <dbReference type="EMBL" id="PNX71700.1"/>
    </source>
</evidence>
<organism evidence="2 3">
    <name type="scientific">Trifolium pratense</name>
    <name type="common">Red clover</name>
    <dbReference type="NCBI Taxonomy" id="57577"/>
    <lineage>
        <taxon>Eukaryota</taxon>
        <taxon>Viridiplantae</taxon>
        <taxon>Streptophyta</taxon>
        <taxon>Embryophyta</taxon>
        <taxon>Tracheophyta</taxon>
        <taxon>Spermatophyta</taxon>
        <taxon>Magnoliopsida</taxon>
        <taxon>eudicotyledons</taxon>
        <taxon>Gunneridae</taxon>
        <taxon>Pentapetalae</taxon>
        <taxon>rosids</taxon>
        <taxon>fabids</taxon>
        <taxon>Fabales</taxon>
        <taxon>Fabaceae</taxon>
        <taxon>Papilionoideae</taxon>
        <taxon>50 kb inversion clade</taxon>
        <taxon>NPAAA clade</taxon>
        <taxon>Hologalegina</taxon>
        <taxon>IRL clade</taxon>
        <taxon>Trifolieae</taxon>
        <taxon>Trifolium</taxon>
    </lineage>
</organism>